<dbReference type="STRING" id="1149755.A0A2J6RGQ7"/>
<accession>A0A2J6RGQ7</accession>
<dbReference type="PANTHER" id="PTHR37540">
    <property type="entry name" value="TRANSCRIPTION FACTOR (ACR-2), PUTATIVE-RELATED-RELATED"/>
    <property type="match status" value="1"/>
</dbReference>
<reference evidence="1 2" key="1">
    <citation type="submission" date="2016-04" db="EMBL/GenBank/DDBJ databases">
        <title>A degradative enzymes factory behind the ericoid mycorrhizal symbiosis.</title>
        <authorList>
            <consortium name="DOE Joint Genome Institute"/>
            <person name="Martino E."/>
            <person name="Morin E."/>
            <person name="Grelet G."/>
            <person name="Kuo A."/>
            <person name="Kohler A."/>
            <person name="Daghino S."/>
            <person name="Barry K."/>
            <person name="Choi C."/>
            <person name="Cichocki N."/>
            <person name="Clum A."/>
            <person name="Copeland A."/>
            <person name="Hainaut M."/>
            <person name="Haridas S."/>
            <person name="Labutti K."/>
            <person name="Lindquist E."/>
            <person name="Lipzen A."/>
            <person name="Khouja H.-R."/>
            <person name="Murat C."/>
            <person name="Ohm R."/>
            <person name="Olson A."/>
            <person name="Spatafora J."/>
            <person name="Veneault-Fourrey C."/>
            <person name="Henrissat B."/>
            <person name="Grigoriev I."/>
            <person name="Martin F."/>
            <person name="Perotto S."/>
        </authorList>
    </citation>
    <scope>NUCLEOTIDE SEQUENCE [LARGE SCALE GENOMIC DNA]</scope>
    <source>
        <strain evidence="1 2">F</strain>
    </source>
</reference>
<dbReference type="AlphaFoldDB" id="A0A2J6RGQ7"/>
<evidence type="ECO:0000313" key="2">
    <source>
        <dbReference type="Proteomes" id="UP000235786"/>
    </source>
</evidence>
<organism evidence="1 2">
    <name type="scientific">Hyaloscypha variabilis (strain UAMH 11265 / GT02V1 / F)</name>
    <name type="common">Meliniomyces variabilis</name>
    <dbReference type="NCBI Taxonomy" id="1149755"/>
    <lineage>
        <taxon>Eukaryota</taxon>
        <taxon>Fungi</taxon>
        <taxon>Dikarya</taxon>
        <taxon>Ascomycota</taxon>
        <taxon>Pezizomycotina</taxon>
        <taxon>Leotiomycetes</taxon>
        <taxon>Helotiales</taxon>
        <taxon>Hyaloscyphaceae</taxon>
        <taxon>Hyaloscypha</taxon>
        <taxon>Hyaloscypha variabilis</taxon>
    </lineage>
</organism>
<proteinExistence type="predicted"/>
<protein>
    <submittedName>
        <fullName evidence="1">Uncharacterized protein</fullName>
    </submittedName>
</protein>
<dbReference type="Pfam" id="PF11951">
    <property type="entry name" value="Fungal_trans_2"/>
    <property type="match status" value="1"/>
</dbReference>
<keyword evidence="2" id="KW-1185">Reference proteome</keyword>
<sequence length="103" mass="11263">MAILMASSAQSAEPGFQISNRSEQFVLKANVLSLINNLLKQDRTVIARTALPAVLHIILVEWYWGNSANVWAHLAGAKQIIQSQGGFKGVNLPRLQQGLVLID</sequence>
<dbReference type="EMBL" id="KZ613949">
    <property type="protein sequence ID" value="PMD37688.1"/>
    <property type="molecule type" value="Genomic_DNA"/>
</dbReference>
<evidence type="ECO:0000313" key="1">
    <source>
        <dbReference type="EMBL" id="PMD37688.1"/>
    </source>
</evidence>
<dbReference type="InterPro" id="IPR021858">
    <property type="entry name" value="Fun_TF"/>
</dbReference>
<gene>
    <name evidence="1" type="ORF">L207DRAFT_531957</name>
</gene>
<dbReference type="OrthoDB" id="415825at2759"/>
<dbReference type="PANTHER" id="PTHR37540:SF9">
    <property type="entry name" value="ZN(2)-C6 FUNGAL-TYPE DOMAIN-CONTAINING PROTEIN"/>
    <property type="match status" value="1"/>
</dbReference>
<name>A0A2J6RGQ7_HYAVF</name>
<dbReference type="Proteomes" id="UP000235786">
    <property type="component" value="Unassembled WGS sequence"/>
</dbReference>